<evidence type="ECO:0000313" key="1">
    <source>
        <dbReference type="EMBL" id="MDI5892436.1"/>
    </source>
</evidence>
<dbReference type="RefSeq" id="WP_282736360.1">
    <property type="nucleotide sequence ID" value="NZ_JASCQP010000032.1"/>
</dbReference>
<sequence length="78" mass="8342">MASLGTTRLGVATVWLEGKKLRGGYALIRTPLGQGEGWLLVKMDDEVADARRNPTSTEPESVVSGRTLTEVAREASQG</sequence>
<dbReference type="Proteomes" id="UP001225957">
    <property type="component" value="Unassembled WGS sequence"/>
</dbReference>
<comment type="caution">
    <text evidence="1">The sequence shown here is derived from an EMBL/GenBank/DDBJ whole genome shotgun (WGS) entry which is preliminary data.</text>
</comment>
<proteinExistence type="predicted"/>
<accession>A0ABT6V3B7</accession>
<reference evidence="1 2" key="1">
    <citation type="submission" date="2023-04" db="EMBL/GenBank/DDBJ databases">
        <title>Halomonas strains isolated from rhizosphere soil.</title>
        <authorList>
            <person name="Xu L."/>
            <person name="Sun J.-Q."/>
        </authorList>
    </citation>
    <scope>NUCLEOTIDE SEQUENCE [LARGE SCALE GENOMIC DNA]</scope>
    <source>
        <strain evidence="1 2">LR5S20</strain>
    </source>
</reference>
<evidence type="ECO:0000313" key="2">
    <source>
        <dbReference type="Proteomes" id="UP001225957"/>
    </source>
</evidence>
<protein>
    <submittedName>
        <fullName evidence="1">Uncharacterized protein</fullName>
    </submittedName>
</protein>
<organism evidence="1 2">
    <name type="scientific">Halomonas rhizosphaerae</name>
    <dbReference type="NCBI Taxonomy" id="3043296"/>
    <lineage>
        <taxon>Bacteria</taxon>
        <taxon>Pseudomonadati</taxon>
        <taxon>Pseudomonadota</taxon>
        <taxon>Gammaproteobacteria</taxon>
        <taxon>Oceanospirillales</taxon>
        <taxon>Halomonadaceae</taxon>
        <taxon>Halomonas</taxon>
    </lineage>
</organism>
<gene>
    <name evidence="1" type="ORF">QLQ83_15180</name>
</gene>
<name>A0ABT6V3B7_9GAMM</name>
<dbReference type="EMBL" id="JASCQP010000032">
    <property type="protein sequence ID" value="MDI5892436.1"/>
    <property type="molecule type" value="Genomic_DNA"/>
</dbReference>
<keyword evidence="2" id="KW-1185">Reference proteome</keyword>